<feature type="domain" description="Response regulatory" evidence="9">
    <location>
        <begin position="8"/>
        <end position="125"/>
    </location>
</feature>
<reference evidence="10" key="2">
    <citation type="submission" date="2020-09" db="EMBL/GenBank/DDBJ databases">
        <authorList>
            <person name="Sun Q."/>
            <person name="Kim S."/>
        </authorList>
    </citation>
    <scope>NUCLEOTIDE SEQUENCE</scope>
    <source>
        <strain evidence="10">KCTC 32337</strain>
    </source>
</reference>
<comment type="caution">
    <text evidence="10">The sequence shown here is derived from an EMBL/GenBank/DDBJ whole genome shotgun (WGS) entry which is preliminary data.</text>
</comment>
<dbReference type="CDD" id="cd16922">
    <property type="entry name" value="HATPase_EvgS-ArcB-TorS-like"/>
    <property type="match status" value="1"/>
</dbReference>
<sequence length="661" mass="72717">MISQPVSRLLLVEDDEDDYILARDYIEQLSTLAFEIDWVTNQQDALAKMAENRHDICLLDYQLGAENGLTVLKRGIEAGFTSPIIMLTGQADEEVDMAALDAGAVDYIIKSELSSGRFARAIRYALARREIEKERVDRLKAEAENRSKDRFLAHLSHELRTPLTSILGYTELLMDSKVGQSAQSELSIVLNNSKHLLSLLNNMLDLSKIAADKLELNLSEVNLDAMIADVYALMTIPATDKGLTLTVSSATPLPLKITTDATRFRQVLINLISNAIKFTEKGSVDVNLWSENRDETDYLYFTVVDTGIGIPKNQIGCIFKPFEQVADVVSRNQGGSGLGLAICNELVSKMGGDVSLTSEFGKGSCFTAYIETGDVSQVPYEVLKFDSKPLMAKEVNNQSYQGKVLVVDDVNDIRMLVGHMLSGMGLHVEYGKNGLEALDKINDARNESAPYDLVLIDIHMPVMDGSEAIKHIRSNGIDTPIVAMTAATMKGVRDQLIYQGFTNVIEKPINPESLMVVLGTYLQPGTAEKRLSPDDNQIELSNTTEPSEQHILLVEDDADAADITALLLENLGVDVHIAHSGEECLAVFSQRNDWSKVLMDLNLPDANGLKLAKELRKNAPQLEMVLLSGEEPDSAEMADADISKFILKPINKQVLTDLVKG</sequence>
<dbReference type="FunFam" id="1.10.287.130:FF:000001">
    <property type="entry name" value="Two-component sensor histidine kinase"/>
    <property type="match status" value="1"/>
</dbReference>
<dbReference type="AlphaFoldDB" id="A0A8H9M1T0"/>
<dbReference type="FunFam" id="3.30.565.10:FF:000010">
    <property type="entry name" value="Sensor histidine kinase RcsC"/>
    <property type="match status" value="1"/>
</dbReference>
<dbReference type="InterPro" id="IPR003594">
    <property type="entry name" value="HATPase_dom"/>
</dbReference>
<dbReference type="SMART" id="SM00388">
    <property type="entry name" value="HisKA"/>
    <property type="match status" value="1"/>
</dbReference>
<feature type="domain" description="Response regulatory" evidence="9">
    <location>
        <begin position="550"/>
        <end position="661"/>
    </location>
</feature>
<dbReference type="PANTHER" id="PTHR43047:SF72">
    <property type="entry name" value="OSMOSENSING HISTIDINE PROTEIN KINASE SLN1"/>
    <property type="match status" value="1"/>
</dbReference>
<feature type="modified residue" description="4-aspartylphosphate" evidence="7">
    <location>
        <position position="600"/>
    </location>
</feature>
<dbReference type="CDD" id="cd17546">
    <property type="entry name" value="REC_hyHK_CKI1_RcsC-like"/>
    <property type="match status" value="1"/>
</dbReference>
<dbReference type="Proteomes" id="UP000622604">
    <property type="component" value="Unassembled WGS sequence"/>
</dbReference>
<dbReference type="SMART" id="SM00387">
    <property type="entry name" value="HATPase_c"/>
    <property type="match status" value="1"/>
</dbReference>
<proteinExistence type="predicted"/>
<evidence type="ECO:0000256" key="6">
    <source>
        <dbReference type="ARBA" id="ARBA00023012"/>
    </source>
</evidence>
<dbReference type="InterPro" id="IPR036097">
    <property type="entry name" value="HisK_dim/P_sf"/>
</dbReference>
<dbReference type="InterPro" id="IPR001789">
    <property type="entry name" value="Sig_transdc_resp-reg_receiver"/>
</dbReference>
<feature type="domain" description="Response regulatory" evidence="9">
    <location>
        <begin position="403"/>
        <end position="522"/>
    </location>
</feature>
<dbReference type="GO" id="GO:0005886">
    <property type="term" value="C:plasma membrane"/>
    <property type="evidence" value="ECO:0007669"/>
    <property type="project" value="TreeGrafter"/>
</dbReference>
<evidence type="ECO:0000313" key="11">
    <source>
        <dbReference type="Proteomes" id="UP000622604"/>
    </source>
</evidence>
<feature type="modified residue" description="4-aspartylphosphate" evidence="7">
    <location>
        <position position="457"/>
    </location>
</feature>
<evidence type="ECO:0000256" key="4">
    <source>
        <dbReference type="ARBA" id="ARBA00022679"/>
    </source>
</evidence>
<dbReference type="Pfam" id="PF02518">
    <property type="entry name" value="HATPase_c"/>
    <property type="match status" value="1"/>
</dbReference>
<dbReference type="Gene3D" id="3.40.50.2300">
    <property type="match status" value="3"/>
</dbReference>
<dbReference type="PANTHER" id="PTHR43047">
    <property type="entry name" value="TWO-COMPONENT HISTIDINE PROTEIN KINASE"/>
    <property type="match status" value="1"/>
</dbReference>
<keyword evidence="5" id="KW-0418">Kinase</keyword>
<evidence type="ECO:0000256" key="3">
    <source>
        <dbReference type="ARBA" id="ARBA00022553"/>
    </source>
</evidence>
<dbReference type="GO" id="GO:0000155">
    <property type="term" value="F:phosphorelay sensor kinase activity"/>
    <property type="evidence" value="ECO:0007669"/>
    <property type="project" value="InterPro"/>
</dbReference>
<dbReference type="SUPFAM" id="SSF47384">
    <property type="entry name" value="Homodimeric domain of signal transducing histidine kinase"/>
    <property type="match status" value="1"/>
</dbReference>
<dbReference type="InterPro" id="IPR003661">
    <property type="entry name" value="HisK_dim/P_dom"/>
</dbReference>
<dbReference type="PROSITE" id="PS50109">
    <property type="entry name" value="HIS_KIN"/>
    <property type="match status" value="1"/>
</dbReference>
<keyword evidence="6" id="KW-0902">Two-component regulatory system</keyword>
<dbReference type="InterPro" id="IPR004358">
    <property type="entry name" value="Sig_transdc_His_kin-like_C"/>
</dbReference>
<evidence type="ECO:0000256" key="7">
    <source>
        <dbReference type="PROSITE-ProRule" id="PRU00169"/>
    </source>
</evidence>
<evidence type="ECO:0000256" key="2">
    <source>
        <dbReference type="ARBA" id="ARBA00012438"/>
    </source>
</evidence>
<dbReference type="SMART" id="SM00448">
    <property type="entry name" value="REC"/>
    <property type="match status" value="3"/>
</dbReference>
<feature type="modified residue" description="4-aspartylphosphate" evidence="7">
    <location>
        <position position="60"/>
    </location>
</feature>
<dbReference type="EC" id="2.7.13.3" evidence="2"/>
<dbReference type="InterPro" id="IPR005467">
    <property type="entry name" value="His_kinase_dom"/>
</dbReference>
<dbReference type="CDD" id="cd00156">
    <property type="entry name" value="REC"/>
    <property type="match status" value="1"/>
</dbReference>
<accession>A0A8H9M1T0</accession>
<protein>
    <recommendedName>
        <fullName evidence="2">histidine kinase</fullName>
        <ecNumber evidence="2">2.7.13.3</ecNumber>
    </recommendedName>
</protein>
<dbReference type="InterPro" id="IPR011006">
    <property type="entry name" value="CheY-like_superfamily"/>
</dbReference>
<name>A0A8H9M1T0_9ALTE</name>
<organism evidence="10 11">
    <name type="scientific">Paraglaciecola chathamensis</name>
    <dbReference type="NCBI Taxonomy" id="368405"/>
    <lineage>
        <taxon>Bacteria</taxon>
        <taxon>Pseudomonadati</taxon>
        <taxon>Pseudomonadota</taxon>
        <taxon>Gammaproteobacteria</taxon>
        <taxon>Alteromonadales</taxon>
        <taxon>Alteromonadaceae</taxon>
        <taxon>Paraglaciecola</taxon>
    </lineage>
</organism>
<keyword evidence="4" id="KW-0808">Transferase</keyword>
<dbReference type="Pfam" id="PF00512">
    <property type="entry name" value="HisKA"/>
    <property type="match status" value="1"/>
</dbReference>
<evidence type="ECO:0000256" key="5">
    <source>
        <dbReference type="ARBA" id="ARBA00022777"/>
    </source>
</evidence>
<dbReference type="Pfam" id="PF00072">
    <property type="entry name" value="Response_reg"/>
    <property type="match status" value="3"/>
</dbReference>
<keyword evidence="3 7" id="KW-0597">Phosphoprotein</keyword>
<dbReference type="SUPFAM" id="SSF52172">
    <property type="entry name" value="CheY-like"/>
    <property type="match status" value="3"/>
</dbReference>
<dbReference type="PROSITE" id="PS50110">
    <property type="entry name" value="RESPONSE_REGULATORY"/>
    <property type="match status" value="3"/>
</dbReference>
<evidence type="ECO:0000256" key="1">
    <source>
        <dbReference type="ARBA" id="ARBA00000085"/>
    </source>
</evidence>
<dbReference type="GO" id="GO:0009927">
    <property type="term" value="F:histidine phosphotransfer kinase activity"/>
    <property type="evidence" value="ECO:0007669"/>
    <property type="project" value="TreeGrafter"/>
</dbReference>
<evidence type="ECO:0000313" key="10">
    <source>
        <dbReference type="EMBL" id="GGZ70217.1"/>
    </source>
</evidence>
<dbReference type="SUPFAM" id="SSF55874">
    <property type="entry name" value="ATPase domain of HSP90 chaperone/DNA topoisomerase II/histidine kinase"/>
    <property type="match status" value="1"/>
</dbReference>
<dbReference type="InterPro" id="IPR036890">
    <property type="entry name" value="HATPase_C_sf"/>
</dbReference>
<reference evidence="10" key="1">
    <citation type="journal article" date="2014" name="Int. J. Syst. Evol. Microbiol.">
        <title>Complete genome sequence of Corynebacterium casei LMG S-19264T (=DSM 44701T), isolated from a smear-ripened cheese.</title>
        <authorList>
            <consortium name="US DOE Joint Genome Institute (JGI-PGF)"/>
            <person name="Walter F."/>
            <person name="Albersmeier A."/>
            <person name="Kalinowski J."/>
            <person name="Ruckert C."/>
        </authorList>
    </citation>
    <scope>NUCLEOTIDE SEQUENCE</scope>
    <source>
        <strain evidence="10">KCTC 32337</strain>
    </source>
</reference>
<gene>
    <name evidence="10" type="ORF">GCM10011274_30760</name>
</gene>
<dbReference type="Gene3D" id="3.30.565.10">
    <property type="entry name" value="Histidine kinase-like ATPase, C-terminal domain"/>
    <property type="match status" value="1"/>
</dbReference>
<dbReference type="PRINTS" id="PR00344">
    <property type="entry name" value="BCTRLSENSOR"/>
</dbReference>
<evidence type="ECO:0000259" key="9">
    <source>
        <dbReference type="PROSITE" id="PS50110"/>
    </source>
</evidence>
<dbReference type="EMBL" id="BMZC01000008">
    <property type="protein sequence ID" value="GGZ70217.1"/>
    <property type="molecule type" value="Genomic_DNA"/>
</dbReference>
<dbReference type="Gene3D" id="1.10.287.130">
    <property type="match status" value="1"/>
</dbReference>
<dbReference type="CDD" id="cd00082">
    <property type="entry name" value="HisKA"/>
    <property type="match status" value="1"/>
</dbReference>
<evidence type="ECO:0000259" key="8">
    <source>
        <dbReference type="PROSITE" id="PS50109"/>
    </source>
</evidence>
<feature type="domain" description="Histidine kinase" evidence="8">
    <location>
        <begin position="154"/>
        <end position="374"/>
    </location>
</feature>
<comment type="catalytic activity">
    <reaction evidence="1">
        <text>ATP + protein L-histidine = ADP + protein N-phospho-L-histidine.</text>
        <dbReference type="EC" id="2.7.13.3"/>
    </reaction>
</comment>